<evidence type="ECO:0000259" key="4">
    <source>
        <dbReference type="PROSITE" id="PS50943"/>
    </source>
</evidence>
<gene>
    <name evidence="5" type="ORF">ABS772_24255</name>
</gene>
<proteinExistence type="predicted"/>
<dbReference type="Proteomes" id="UP001480955">
    <property type="component" value="Unassembled WGS sequence"/>
</dbReference>
<reference evidence="5 6" key="1">
    <citation type="submission" date="2024-06" db="EMBL/GenBank/DDBJ databases">
        <authorList>
            <person name="Campbell A.G."/>
        </authorList>
    </citation>
    <scope>NUCLEOTIDE SEQUENCE [LARGE SCALE GENOMIC DNA]</scope>
    <source>
        <strain evidence="5 6">EM12</strain>
    </source>
</reference>
<comment type="caution">
    <text evidence="5">The sequence shown here is derived from an EMBL/GenBank/DDBJ whole genome shotgun (WGS) entry which is preliminary data.</text>
</comment>
<dbReference type="PANTHER" id="PTHR36511:SF6">
    <property type="entry name" value="TRANSCRIPTIONAL REGULATOR"/>
    <property type="match status" value="1"/>
</dbReference>
<sequence>MKDVTDDVFADIVSGLEQAAAHARGEADLQLTVPDSVSVDVVAIRKRTGKSQPAFARSIGVPVGTLRQWEAHRRQPRGAALVLLALLEKNPRLVEETLSRG</sequence>
<name>A0ABV1QUD0_9HYPH</name>
<evidence type="ECO:0000313" key="6">
    <source>
        <dbReference type="Proteomes" id="UP001480955"/>
    </source>
</evidence>
<dbReference type="RefSeq" id="WP_350397243.1">
    <property type="nucleotide sequence ID" value="NZ_JBELQE010000126.1"/>
</dbReference>
<evidence type="ECO:0000313" key="5">
    <source>
        <dbReference type="EMBL" id="MER2253036.1"/>
    </source>
</evidence>
<dbReference type="InterPro" id="IPR010982">
    <property type="entry name" value="Lambda_DNA-bd_dom_sf"/>
</dbReference>
<dbReference type="PANTHER" id="PTHR36511">
    <property type="entry name" value="MERR FAMILY BACTERIAL REGULATORY PROTEIN"/>
    <property type="match status" value="1"/>
</dbReference>
<keyword evidence="2" id="KW-0238">DNA-binding</keyword>
<dbReference type="SUPFAM" id="SSF47413">
    <property type="entry name" value="lambda repressor-like DNA-binding domains"/>
    <property type="match status" value="1"/>
</dbReference>
<feature type="domain" description="HTH cro/C1-type" evidence="4">
    <location>
        <begin position="41"/>
        <end position="85"/>
    </location>
</feature>
<evidence type="ECO:0000256" key="2">
    <source>
        <dbReference type="ARBA" id="ARBA00023125"/>
    </source>
</evidence>
<evidence type="ECO:0000256" key="1">
    <source>
        <dbReference type="ARBA" id="ARBA00023015"/>
    </source>
</evidence>
<organism evidence="5 6">
    <name type="scientific">Methylorubrum podarium</name>
    <dbReference type="NCBI Taxonomy" id="200476"/>
    <lineage>
        <taxon>Bacteria</taxon>
        <taxon>Pseudomonadati</taxon>
        <taxon>Pseudomonadota</taxon>
        <taxon>Alphaproteobacteria</taxon>
        <taxon>Hyphomicrobiales</taxon>
        <taxon>Methylobacteriaceae</taxon>
        <taxon>Methylorubrum</taxon>
    </lineage>
</organism>
<keyword evidence="3" id="KW-0804">Transcription</keyword>
<evidence type="ECO:0000256" key="3">
    <source>
        <dbReference type="ARBA" id="ARBA00023163"/>
    </source>
</evidence>
<dbReference type="CDD" id="cd00093">
    <property type="entry name" value="HTH_XRE"/>
    <property type="match status" value="1"/>
</dbReference>
<dbReference type="PROSITE" id="PS50943">
    <property type="entry name" value="HTH_CROC1"/>
    <property type="match status" value="1"/>
</dbReference>
<accession>A0ABV1QUD0</accession>
<keyword evidence="6" id="KW-1185">Reference proteome</keyword>
<dbReference type="Gene3D" id="1.10.260.40">
    <property type="entry name" value="lambda repressor-like DNA-binding domains"/>
    <property type="match status" value="1"/>
</dbReference>
<dbReference type="InterPro" id="IPR052359">
    <property type="entry name" value="HTH-type_reg/antitoxin"/>
</dbReference>
<dbReference type="EMBL" id="JBELQE010000126">
    <property type="protein sequence ID" value="MER2253036.1"/>
    <property type="molecule type" value="Genomic_DNA"/>
</dbReference>
<dbReference type="InterPro" id="IPR001387">
    <property type="entry name" value="Cro/C1-type_HTH"/>
</dbReference>
<protein>
    <submittedName>
        <fullName evidence="5">Transcriptional regulator</fullName>
    </submittedName>
</protein>
<keyword evidence="1" id="KW-0805">Transcription regulation</keyword>